<dbReference type="Proteomes" id="UP000308600">
    <property type="component" value="Unassembled WGS sequence"/>
</dbReference>
<gene>
    <name evidence="1" type="ORF">BDN72DRAFT_961117</name>
</gene>
<keyword evidence="2" id="KW-1185">Reference proteome</keyword>
<organism evidence="1 2">
    <name type="scientific">Pluteus cervinus</name>
    <dbReference type="NCBI Taxonomy" id="181527"/>
    <lineage>
        <taxon>Eukaryota</taxon>
        <taxon>Fungi</taxon>
        <taxon>Dikarya</taxon>
        <taxon>Basidiomycota</taxon>
        <taxon>Agaricomycotina</taxon>
        <taxon>Agaricomycetes</taxon>
        <taxon>Agaricomycetidae</taxon>
        <taxon>Agaricales</taxon>
        <taxon>Pluteineae</taxon>
        <taxon>Pluteaceae</taxon>
        <taxon>Pluteus</taxon>
    </lineage>
</organism>
<sequence length="416" mass="46850">MASQLPDDLIDLIINNLSYKRDFLSCSLVNRSWFPHAQSRLFMAFHCSHHVTNSCPTPSSCTNKIKKLEEIVRKSPHIAHYVRTLRIFLHLRWDETAGSYTPGTFCTWESVSFLVPQMTSLREIQIINTQTYTRILDWSGVPQQQADVLLDCIRRPSLCLFRLEGISNFPINPLSEARSLVSLALHNAGVSLRTPQFQPSGVEEADDSATTTPVPSFSLQKFFFQGADEAAGRINAARLMTCLINSGASPFTHLRRLTFSLRRSENLFLVSVLNQSGASLKDLVLDIIDTISQEACVVMQNLTSLENLTITFNNLPNSNAFRNDMTKILYFLSKADCPLRKIHLILKPELYSQFQINNDPWGDVDNGMSYWIDKRTLGQVYIGCVGLHHVSQTPGMFLHKSLERVAASGILNTLLL</sequence>
<accession>A0ACD3APP1</accession>
<reference evidence="1 2" key="1">
    <citation type="journal article" date="2019" name="Nat. Ecol. Evol.">
        <title>Megaphylogeny resolves global patterns of mushroom evolution.</title>
        <authorList>
            <person name="Varga T."/>
            <person name="Krizsan K."/>
            <person name="Foldi C."/>
            <person name="Dima B."/>
            <person name="Sanchez-Garcia M."/>
            <person name="Sanchez-Ramirez S."/>
            <person name="Szollosi G.J."/>
            <person name="Szarkandi J.G."/>
            <person name="Papp V."/>
            <person name="Albert L."/>
            <person name="Andreopoulos W."/>
            <person name="Angelini C."/>
            <person name="Antonin V."/>
            <person name="Barry K.W."/>
            <person name="Bougher N.L."/>
            <person name="Buchanan P."/>
            <person name="Buyck B."/>
            <person name="Bense V."/>
            <person name="Catcheside P."/>
            <person name="Chovatia M."/>
            <person name="Cooper J."/>
            <person name="Damon W."/>
            <person name="Desjardin D."/>
            <person name="Finy P."/>
            <person name="Geml J."/>
            <person name="Haridas S."/>
            <person name="Hughes K."/>
            <person name="Justo A."/>
            <person name="Karasinski D."/>
            <person name="Kautmanova I."/>
            <person name="Kiss B."/>
            <person name="Kocsube S."/>
            <person name="Kotiranta H."/>
            <person name="LaButti K.M."/>
            <person name="Lechner B.E."/>
            <person name="Liimatainen K."/>
            <person name="Lipzen A."/>
            <person name="Lukacs Z."/>
            <person name="Mihaltcheva S."/>
            <person name="Morgado L.N."/>
            <person name="Niskanen T."/>
            <person name="Noordeloos M.E."/>
            <person name="Ohm R.A."/>
            <person name="Ortiz-Santana B."/>
            <person name="Ovrebo C."/>
            <person name="Racz N."/>
            <person name="Riley R."/>
            <person name="Savchenko A."/>
            <person name="Shiryaev A."/>
            <person name="Soop K."/>
            <person name="Spirin V."/>
            <person name="Szebenyi C."/>
            <person name="Tomsovsky M."/>
            <person name="Tulloss R.E."/>
            <person name="Uehling J."/>
            <person name="Grigoriev I.V."/>
            <person name="Vagvolgyi C."/>
            <person name="Papp T."/>
            <person name="Martin F.M."/>
            <person name="Miettinen O."/>
            <person name="Hibbett D.S."/>
            <person name="Nagy L.G."/>
        </authorList>
    </citation>
    <scope>NUCLEOTIDE SEQUENCE [LARGE SCALE GENOMIC DNA]</scope>
    <source>
        <strain evidence="1 2">NL-1719</strain>
    </source>
</reference>
<dbReference type="EMBL" id="ML208380">
    <property type="protein sequence ID" value="TFK67261.1"/>
    <property type="molecule type" value="Genomic_DNA"/>
</dbReference>
<proteinExistence type="predicted"/>
<evidence type="ECO:0000313" key="2">
    <source>
        <dbReference type="Proteomes" id="UP000308600"/>
    </source>
</evidence>
<name>A0ACD3APP1_9AGAR</name>
<evidence type="ECO:0000313" key="1">
    <source>
        <dbReference type="EMBL" id="TFK67261.1"/>
    </source>
</evidence>
<protein>
    <submittedName>
        <fullName evidence="1">Uncharacterized protein</fullName>
    </submittedName>
</protein>